<dbReference type="InterPro" id="IPR029044">
    <property type="entry name" value="Nucleotide-diphossugar_trans"/>
</dbReference>
<evidence type="ECO:0000313" key="3">
    <source>
        <dbReference type="Proteomes" id="UP000034917"/>
    </source>
</evidence>
<dbReference type="Proteomes" id="UP000034917">
    <property type="component" value="Unassembled WGS sequence"/>
</dbReference>
<dbReference type="PATRIC" id="fig|1618486.3.peg.44"/>
<dbReference type="InterPro" id="IPR001173">
    <property type="entry name" value="Glyco_trans_2-like"/>
</dbReference>
<dbReference type="InterPro" id="IPR050834">
    <property type="entry name" value="Glycosyltransf_2"/>
</dbReference>
<reference evidence="2 3" key="1">
    <citation type="journal article" date="2015" name="Nature">
        <title>rRNA introns, odd ribosomes, and small enigmatic genomes across a large radiation of phyla.</title>
        <authorList>
            <person name="Brown C.T."/>
            <person name="Hug L.A."/>
            <person name="Thomas B.C."/>
            <person name="Sharon I."/>
            <person name="Castelle C.J."/>
            <person name="Singh A."/>
            <person name="Wilkins M.J."/>
            <person name="Williams K.H."/>
            <person name="Banfield J.F."/>
        </authorList>
    </citation>
    <scope>NUCLEOTIDE SEQUENCE [LARGE SCALE GENOMIC DNA]</scope>
</reference>
<organism evidence="2 3">
    <name type="scientific">Candidatus Roizmanbacteria bacterium GW2011_GWC2_37_13</name>
    <dbReference type="NCBI Taxonomy" id="1618486"/>
    <lineage>
        <taxon>Bacteria</taxon>
        <taxon>Candidatus Roizmaniibacteriota</taxon>
    </lineage>
</organism>
<gene>
    <name evidence="2" type="ORF">US40_C0001G0043</name>
</gene>
<dbReference type="GO" id="GO:0016740">
    <property type="term" value="F:transferase activity"/>
    <property type="evidence" value="ECO:0007669"/>
    <property type="project" value="UniProtKB-KW"/>
</dbReference>
<dbReference type="Pfam" id="PF00535">
    <property type="entry name" value="Glycos_transf_2"/>
    <property type="match status" value="1"/>
</dbReference>
<dbReference type="PANTHER" id="PTHR43685">
    <property type="entry name" value="GLYCOSYLTRANSFERASE"/>
    <property type="match status" value="1"/>
</dbReference>
<dbReference type="EMBL" id="LBSV01000001">
    <property type="protein sequence ID" value="KKQ26694.1"/>
    <property type="molecule type" value="Genomic_DNA"/>
</dbReference>
<comment type="caution">
    <text evidence="2">The sequence shown here is derived from an EMBL/GenBank/DDBJ whole genome shotgun (WGS) entry which is preliminary data.</text>
</comment>
<dbReference type="SUPFAM" id="SSF53448">
    <property type="entry name" value="Nucleotide-diphospho-sugar transferases"/>
    <property type="match status" value="1"/>
</dbReference>
<protein>
    <submittedName>
        <fullName evidence="2">Glycosyl transferase family 2</fullName>
    </submittedName>
</protein>
<sequence>MPKVTVIISAFNHESYVSETIKSILDQTFRDFELIVVDNGSTDSTYKIIKSFFDPRLKVFRIRKNIGFGYALNFCLKKSQGEYVSLFSSDDIAIPTKLEKQVQYLNSHSEVDAVFSLAQLIDENDHILEKNYYENVFNQKNKTRYQWLNYFFNNGNCICFPTALIKKSIYEKIGYENERLAQLHDFDLWVRLCLKTEIYILQQKLVKFRIRSDNKNVSADTLDNKIRSMYEFSHVLKHYLKIKSVKEFLKIFPHSQEKYKDISDNELIPFYVAREALNVEHVFHQKFALDTLFDLLQNKRIAKKLQKKNNFGYADFIRLTGKYDLYHVQHIAFQEDLVRRLKLEYEDLKYPLRKLKKTIYGKS</sequence>
<evidence type="ECO:0000313" key="2">
    <source>
        <dbReference type="EMBL" id="KKQ26694.1"/>
    </source>
</evidence>
<dbReference type="AlphaFoldDB" id="A0A0G0IRA9"/>
<dbReference type="Gene3D" id="3.90.550.10">
    <property type="entry name" value="Spore Coat Polysaccharide Biosynthesis Protein SpsA, Chain A"/>
    <property type="match status" value="1"/>
</dbReference>
<feature type="domain" description="Glycosyltransferase 2-like" evidence="1">
    <location>
        <begin position="5"/>
        <end position="173"/>
    </location>
</feature>
<keyword evidence="2" id="KW-0808">Transferase</keyword>
<dbReference type="PANTHER" id="PTHR43685:SF11">
    <property type="entry name" value="GLYCOSYLTRANSFERASE TAGX-RELATED"/>
    <property type="match status" value="1"/>
</dbReference>
<accession>A0A0G0IRA9</accession>
<evidence type="ECO:0000259" key="1">
    <source>
        <dbReference type="Pfam" id="PF00535"/>
    </source>
</evidence>
<name>A0A0G0IRA9_9BACT</name>
<proteinExistence type="predicted"/>